<protein>
    <submittedName>
        <fullName evidence="7">Uncharacterized protein</fullName>
    </submittedName>
</protein>
<feature type="compositionally biased region" description="Basic and acidic residues" evidence="4">
    <location>
        <begin position="59"/>
        <end position="68"/>
    </location>
</feature>
<feature type="region of interest" description="Disordered" evidence="4">
    <location>
        <begin position="276"/>
        <end position="302"/>
    </location>
</feature>
<reference evidence="7" key="2">
    <citation type="submission" date="2020-11" db="EMBL/GenBank/DDBJ databases">
        <authorList>
            <person name="Cecchin M."/>
            <person name="Marcolungo L."/>
            <person name="Rossato M."/>
            <person name="Girolomoni L."/>
            <person name="Cosentino E."/>
            <person name="Cuine S."/>
            <person name="Li-Beisson Y."/>
            <person name="Delledonne M."/>
            <person name="Ballottari M."/>
        </authorList>
    </citation>
    <scope>NUCLEOTIDE SEQUENCE</scope>
    <source>
        <strain evidence="7">211/11P</strain>
        <tissue evidence="7">Whole cell</tissue>
    </source>
</reference>
<dbReference type="AlphaFoldDB" id="A0A9D4TZT1"/>
<feature type="region of interest" description="Disordered" evidence="4">
    <location>
        <begin position="400"/>
        <end position="428"/>
    </location>
</feature>
<feature type="domain" description="POPLD" evidence="6">
    <location>
        <begin position="553"/>
        <end position="620"/>
    </location>
</feature>
<comment type="caution">
    <text evidence="7">The sequence shown here is derived from an EMBL/GenBank/DDBJ whole genome shotgun (WGS) entry which is preliminary data.</text>
</comment>
<evidence type="ECO:0000313" key="8">
    <source>
        <dbReference type="Proteomes" id="UP001055712"/>
    </source>
</evidence>
<dbReference type="PANTHER" id="PTHR22731">
    <property type="entry name" value="RIBONUCLEASES P/MRP PROTEIN SUBUNIT POP1"/>
    <property type="match status" value="1"/>
</dbReference>
<dbReference type="EMBL" id="SIDB01000001">
    <property type="protein sequence ID" value="KAI3438951.1"/>
    <property type="molecule type" value="Genomic_DNA"/>
</dbReference>
<dbReference type="Proteomes" id="UP001055712">
    <property type="component" value="Unassembled WGS sequence"/>
</dbReference>
<feature type="region of interest" description="Disordered" evidence="4">
    <location>
        <begin position="696"/>
        <end position="718"/>
    </location>
</feature>
<feature type="compositionally biased region" description="Low complexity" evidence="4">
    <location>
        <begin position="276"/>
        <end position="296"/>
    </location>
</feature>
<evidence type="ECO:0000256" key="3">
    <source>
        <dbReference type="ARBA" id="ARBA00023242"/>
    </source>
</evidence>
<feature type="compositionally biased region" description="Low complexity" evidence="4">
    <location>
        <begin position="411"/>
        <end position="428"/>
    </location>
</feature>
<proteinExistence type="predicted"/>
<keyword evidence="8" id="KW-1185">Reference proteome</keyword>
<dbReference type="InterPro" id="IPR039182">
    <property type="entry name" value="Pop1"/>
</dbReference>
<accession>A0A9D4TZT1</accession>
<evidence type="ECO:0000256" key="4">
    <source>
        <dbReference type="SAM" id="MobiDB-lite"/>
    </source>
</evidence>
<dbReference type="GO" id="GO:0005655">
    <property type="term" value="C:nucleolar ribonuclease P complex"/>
    <property type="evidence" value="ECO:0007669"/>
    <property type="project" value="InterPro"/>
</dbReference>
<organism evidence="7 8">
    <name type="scientific">Chlorella vulgaris</name>
    <name type="common">Green alga</name>
    <dbReference type="NCBI Taxonomy" id="3077"/>
    <lineage>
        <taxon>Eukaryota</taxon>
        <taxon>Viridiplantae</taxon>
        <taxon>Chlorophyta</taxon>
        <taxon>core chlorophytes</taxon>
        <taxon>Trebouxiophyceae</taxon>
        <taxon>Chlorellales</taxon>
        <taxon>Chlorellaceae</taxon>
        <taxon>Chlorella clade</taxon>
        <taxon>Chlorella</taxon>
    </lineage>
</organism>
<feature type="compositionally biased region" description="Basic residues" evidence="4">
    <location>
        <begin position="33"/>
        <end position="58"/>
    </location>
</feature>
<keyword evidence="2" id="KW-0819">tRNA processing</keyword>
<feature type="region of interest" description="Disordered" evidence="4">
    <location>
        <begin position="608"/>
        <end position="657"/>
    </location>
</feature>
<dbReference type="Pfam" id="PF08170">
    <property type="entry name" value="POPLD"/>
    <property type="match status" value="1"/>
</dbReference>
<name>A0A9D4TZT1_CHLVU</name>
<evidence type="ECO:0000259" key="6">
    <source>
        <dbReference type="Pfam" id="PF08170"/>
    </source>
</evidence>
<dbReference type="InterPro" id="IPR009723">
    <property type="entry name" value="Pop1_N"/>
</dbReference>
<dbReference type="PANTHER" id="PTHR22731:SF3">
    <property type="entry name" value="RIBONUCLEASES P_MRP PROTEIN SUBUNIT POP1"/>
    <property type="match status" value="1"/>
</dbReference>
<feature type="domain" description="Pop1 N-terminal" evidence="5">
    <location>
        <begin position="26"/>
        <end position="206"/>
    </location>
</feature>
<feature type="compositionally biased region" description="Low complexity" evidence="4">
    <location>
        <begin position="69"/>
        <end position="82"/>
    </location>
</feature>
<evidence type="ECO:0000259" key="5">
    <source>
        <dbReference type="Pfam" id="PF06978"/>
    </source>
</evidence>
<keyword evidence="3" id="KW-0539">Nucleus</keyword>
<dbReference type="InterPro" id="IPR012590">
    <property type="entry name" value="POPLD_dom"/>
</dbReference>
<dbReference type="OrthoDB" id="442863at2759"/>
<feature type="region of interest" description="Disordered" evidence="4">
    <location>
        <begin position="33"/>
        <end position="104"/>
    </location>
</feature>
<comment type="subcellular location">
    <subcellularLocation>
        <location evidence="1">Nucleus</location>
    </subcellularLocation>
</comment>
<gene>
    <name evidence="7" type="ORF">D9Q98_001365</name>
</gene>
<evidence type="ECO:0000256" key="1">
    <source>
        <dbReference type="ARBA" id="ARBA00004123"/>
    </source>
</evidence>
<feature type="compositionally biased region" description="Low complexity" evidence="4">
    <location>
        <begin position="696"/>
        <end position="712"/>
    </location>
</feature>
<reference evidence="7" key="1">
    <citation type="journal article" date="2019" name="Plant J.">
        <title>Chlorella vulgaris genome assembly and annotation reveals the molecular basis for metabolic acclimation to high light conditions.</title>
        <authorList>
            <person name="Cecchin M."/>
            <person name="Marcolungo L."/>
            <person name="Rossato M."/>
            <person name="Girolomoni L."/>
            <person name="Cosentino E."/>
            <person name="Cuine S."/>
            <person name="Li-Beisson Y."/>
            <person name="Delledonne M."/>
            <person name="Ballottari M."/>
        </authorList>
    </citation>
    <scope>NUCLEOTIDE SEQUENCE</scope>
    <source>
        <strain evidence="7">211/11P</strain>
    </source>
</reference>
<evidence type="ECO:0000256" key="2">
    <source>
        <dbReference type="ARBA" id="ARBA00022694"/>
    </source>
</evidence>
<dbReference type="GO" id="GO:0001682">
    <property type="term" value="P:tRNA 5'-leader removal"/>
    <property type="evidence" value="ECO:0007669"/>
    <property type="project" value="InterPro"/>
</dbReference>
<dbReference type="Pfam" id="PF06978">
    <property type="entry name" value="POP1_N"/>
    <property type="match status" value="1"/>
</dbReference>
<sequence>MRPAKIRALCTTVRTGQLGAKFGVAALPRHLRRRAGSHKPYHNHRFRPNAKLESKRRKVDSDTAEDGKAAAAGDARPAAAEDASIEPRFTNRRMRRQPAALQERIRQTAAWTEGSLAACAGAATNGSSSGDAAAGALEAAASSGTVRRLETHVWHAKRLAMEQRYGWLLPAGAPGQGRNSRSFVHVTKASSLMHDASYLCPLLLRGAWQDVLGALAHLLDPALAASMADDWAAASSSGGGTGLEQDVLLHQPGCFPNQAICAAQLTVCPCSGGCTADSTASDTADGTATASPSTDAMDVDGSPAAAAAAAAAPAAAAETEQDGDGAGSSCAVDVMLWVHPGAAAEAAAALRACCSSTRDPGGSVLVMVLDLRRLEIRGGAADAALAAALAGATLPAAAKSTEAEQRPLVAQPPGSQQGALQQSASQQQQQRQSLPAVLAAMADREVTQVLLLDPRLCKPVVVGSLSASLLPAGGEAAQPQALDVQGLQHVPPPVSEAELSSWRQQLRRRLLQLEPADPGAAAGQQQRQASEQQAHCPVVLVRHCGSEREAVPGWVQPFWLAAAYAGCKPAGQREWRWLHRLQGRPFFPLDFPDTPAYSAAMSQLQQEQLEAAARRPPGKRQLAGPPCPPPWGQLAAGGFGEAKAGAQPPNQQHTPEPMAVDTAVQGSDASSDSIHHSSRLFVARSYATMAAALGSSSSSGGAAGLLSSSSSSPAISRGPRPVAAALRAGMLQWRPRQAQGAVPGAEAAAAAAAGAAAASEPVAAMTEADSSSCTAGAGPCCLLEAAVQLVKTGTVREGAALCFVAGREAQALHRPLTVLTVRQQRRRLREQEQAEVALLEAGGDPEAEAELAAGAVGLGELGANRGGGDVSEENVRVFGHVLSEAPRGAPRRCGALAAVQAQAAWCLRSLQYWSPRLDSGAIAAFARNPGSAALIPVHLWLLVEQQQR</sequence>
<evidence type="ECO:0000313" key="7">
    <source>
        <dbReference type="EMBL" id="KAI3438951.1"/>
    </source>
</evidence>
<dbReference type="GO" id="GO:0000172">
    <property type="term" value="C:ribonuclease MRP complex"/>
    <property type="evidence" value="ECO:0007669"/>
    <property type="project" value="InterPro"/>
</dbReference>